<dbReference type="Pfam" id="PF01035">
    <property type="entry name" value="DNA_binding_1"/>
    <property type="match status" value="1"/>
</dbReference>
<proteinExistence type="predicted"/>
<feature type="domain" description="Methylated-DNA-[protein]-cysteine S-methyltransferase DNA binding" evidence="2">
    <location>
        <begin position="94"/>
        <end position="151"/>
    </location>
</feature>
<dbReference type="EMBL" id="WEKV01000014">
    <property type="protein sequence ID" value="KAB7783957.1"/>
    <property type="molecule type" value="Genomic_DNA"/>
</dbReference>
<dbReference type="RefSeq" id="WP_246696003.1">
    <property type="nucleotide sequence ID" value="NZ_WEKV01000014.1"/>
</dbReference>
<dbReference type="SUPFAM" id="SSF46767">
    <property type="entry name" value="Methylated DNA-protein cysteine methyltransferase, C-terminal domain"/>
    <property type="match status" value="1"/>
</dbReference>
<comment type="caution">
    <text evidence="3">The sequence shown here is derived from an EMBL/GenBank/DDBJ whole genome shotgun (WGS) entry which is preliminary data.</text>
</comment>
<dbReference type="InterPro" id="IPR036388">
    <property type="entry name" value="WH-like_DNA-bd_sf"/>
</dbReference>
<dbReference type="Gene3D" id="1.10.10.10">
    <property type="entry name" value="Winged helix-like DNA-binding domain superfamily/Winged helix DNA-binding domain"/>
    <property type="match status" value="1"/>
</dbReference>
<dbReference type="GO" id="GO:0006281">
    <property type="term" value="P:DNA repair"/>
    <property type="evidence" value="ECO:0007669"/>
    <property type="project" value="InterPro"/>
</dbReference>
<dbReference type="EC" id="2.1.1.63" evidence="3"/>
<dbReference type="SUPFAM" id="SSF53155">
    <property type="entry name" value="Methylated DNA-protein cysteine methyltransferase domain"/>
    <property type="match status" value="1"/>
</dbReference>
<gene>
    <name evidence="3" type="ORF">F8B43_3880</name>
</gene>
<dbReference type="Proteomes" id="UP000469949">
    <property type="component" value="Unassembled WGS sequence"/>
</dbReference>
<dbReference type="GO" id="GO:0003908">
    <property type="term" value="F:methylated-DNA-[protein]-cysteine S-methyltransferase activity"/>
    <property type="evidence" value="ECO:0007669"/>
    <property type="project" value="UniProtKB-EC"/>
</dbReference>
<dbReference type="PANTHER" id="PTHR10815:SF14">
    <property type="entry name" value="BIFUNCTIONAL TRANSCRIPTIONAL ACTIVATOR_DNA REPAIR ENZYME ADA"/>
    <property type="match status" value="1"/>
</dbReference>
<dbReference type="InterPro" id="IPR014048">
    <property type="entry name" value="MethylDNA_cys_MeTrfase_DNA-bd"/>
</dbReference>
<dbReference type="Gene3D" id="3.30.160.70">
    <property type="entry name" value="Methylated DNA-protein cysteine methyltransferase domain"/>
    <property type="match status" value="1"/>
</dbReference>
<keyword evidence="1" id="KW-0227">DNA damage</keyword>
<keyword evidence="3" id="KW-0808">Transferase</keyword>
<dbReference type="GO" id="GO:0032259">
    <property type="term" value="P:methylation"/>
    <property type="evidence" value="ECO:0007669"/>
    <property type="project" value="UniProtKB-KW"/>
</dbReference>
<organism evidence="3 4">
    <name type="scientific">Methylorubrum populi</name>
    <dbReference type="NCBI Taxonomy" id="223967"/>
    <lineage>
        <taxon>Bacteria</taxon>
        <taxon>Pseudomonadati</taxon>
        <taxon>Pseudomonadota</taxon>
        <taxon>Alphaproteobacteria</taxon>
        <taxon>Hyphomicrobiales</taxon>
        <taxon>Methylobacteriaceae</taxon>
        <taxon>Methylorubrum</taxon>
    </lineage>
</organism>
<evidence type="ECO:0000256" key="1">
    <source>
        <dbReference type="ARBA" id="ARBA00022763"/>
    </source>
</evidence>
<dbReference type="AlphaFoldDB" id="A0A833MW51"/>
<evidence type="ECO:0000259" key="2">
    <source>
        <dbReference type="Pfam" id="PF01035"/>
    </source>
</evidence>
<reference evidence="3 4" key="1">
    <citation type="submission" date="2019-10" db="EMBL/GenBank/DDBJ databases">
        <title>Draft Genome Sequence of the Caffeine Degrading Methylotroph Methylorubrum populi PINKEL.</title>
        <authorList>
            <person name="Dawson S.C."/>
            <person name="Zhang X."/>
            <person name="Wright M.E."/>
            <person name="Sharma G."/>
            <person name="Langner J.T."/>
            <person name="Ditty J.L."/>
            <person name="Subuyuj G.A."/>
        </authorList>
    </citation>
    <scope>NUCLEOTIDE SEQUENCE [LARGE SCALE GENOMIC DNA]</scope>
    <source>
        <strain evidence="3 4">Pinkel</strain>
    </source>
</reference>
<accession>A0A833MW51</accession>
<name>A0A833MW51_9HYPH</name>
<dbReference type="PANTHER" id="PTHR10815">
    <property type="entry name" value="METHYLATED-DNA--PROTEIN-CYSTEINE METHYLTRANSFERASE"/>
    <property type="match status" value="1"/>
</dbReference>
<dbReference type="InterPro" id="IPR036217">
    <property type="entry name" value="MethylDNA_cys_MeTrfase_DNAb"/>
</dbReference>
<dbReference type="InterPro" id="IPR036631">
    <property type="entry name" value="MGMT_N_sf"/>
</dbReference>
<evidence type="ECO:0000313" key="4">
    <source>
        <dbReference type="Proteomes" id="UP000469949"/>
    </source>
</evidence>
<keyword evidence="3" id="KW-0489">Methyltransferase</keyword>
<protein>
    <submittedName>
        <fullName evidence="3">ADA regulatory protein</fullName>
        <ecNumber evidence="3">2.1.1.63</ecNumber>
    </submittedName>
</protein>
<evidence type="ECO:0000313" key="3">
    <source>
        <dbReference type="EMBL" id="KAB7783957.1"/>
    </source>
</evidence>
<sequence>MTEQETSATAAVRFAATERSPGSILVTETGEGVRAILLGGEPAALPRGLRDRFPKAEFPGGDETFERWVAEVVGFVEALGRGFDLPLDVGGAVFQRRVLAASPAIPVGTTATYSDIARAISEPTAVRAKAQDLGADRLAVASGSAWWPCWRASAIPALGRGLT</sequence>